<dbReference type="STRING" id="240159.A0A4U5VBS0"/>
<dbReference type="Proteomes" id="UP000298787">
    <property type="component" value="Chromosome 17"/>
</dbReference>
<feature type="compositionally biased region" description="Polar residues" evidence="1">
    <location>
        <begin position="45"/>
        <end position="55"/>
    </location>
</feature>
<dbReference type="AlphaFoldDB" id="A0A4U5VBS0"/>
<sequence length="114" mass="13333">MLAQLKEEEEEEEEASELQDDDLMKNETEEEEEEEEEEEDEDQYFSDSWVHQSAPSAPPCHLQAQSSEQTHWVYLSLSKLQDRLFVDFGCRGEVPVMPHHMTLVNIDRSFQVSS</sequence>
<accession>A0A4U5VBS0</accession>
<feature type="region of interest" description="Disordered" evidence="1">
    <location>
        <begin position="1"/>
        <end position="63"/>
    </location>
</feature>
<keyword evidence="3" id="KW-1185">Reference proteome</keyword>
<protein>
    <submittedName>
        <fullName evidence="2">Uncharacterized protein</fullName>
    </submittedName>
</protein>
<feature type="compositionally biased region" description="Acidic residues" evidence="1">
    <location>
        <begin position="7"/>
        <end position="21"/>
    </location>
</feature>
<evidence type="ECO:0000313" key="3">
    <source>
        <dbReference type="Proteomes" id="UP000298787"/>
    </source>
</evidence>
<feature type="compositionally biased region" description="Acidic residues" evidence="1">
    <location>
        <begin position="28"/>
        <end position="44"/>
    </location>
</feature>
<dbReference type="EMBL" id="CM014094">
    <property type="protein sequence ID" value="TKS85318.1"/>
    <property type="molecule type" value="Genomic_DNA"/>
</dbReference>
<organism evidence="2 3">
    <name type="scientific">Collichthys lucidus</name>
    <name type="common">Big head croaker</name>
    <name type="synonym">Sciaena lucida</name>
    <dbReference type="NCBI Taxonomy" id="240159"/>
    <lineage>
        <taxon>Eukaryota</taxon>
        <taxon>Metazoa</taxon>
        <taxon>Chordata</taxon>
        <taxon>Craniata</taxon>
        <taxon>Vertebrata</taxon>
        <taxon>Euteleostomi</taxon>
        <taxon>Actinopterygii</taxon>
        <taxon>Neopterygii</taxon>
        <taxon>Teleostei</taxon>
        <taxon>Neoteleostei</taxon>
        <taxon>Acanthomorphata</taxon>
        <taxon>Eupercaria</taxon>
        <taxon>Sciaenidae</taxon>
        <taxon>Collichthys</taxon>
    </lineage>
</organism>
<evidence type="ECO:0000313" key="2">
    <source>
        <dbReference type="EMBL" id="TKS85318.1"/>
    </source>
</evidence>
<reference evidence="2 3" key="1">
    <citation type="submission" date="2019-01" db="EMBL/GenBank/DDBJ databases">
        <title>Genome Assembly of Collichthys lucidus.</title>
        <authorList>
            <person name="Cai M."/>
            <person name="Xiao S."/>
        </authorList>
    </citation>
    <scope>NUCLEOTIDE SEQUENCE [LARGE SCALE GENOMIC DNA]</scope>
    <source>
        <strain evidence="2">JT15FE1705JMU</strain>
        <tissue evidence="2">Muscle</tissue>
    </source>
</reference>
<proteinExistence type="predicted"/>
<gene>
    <name evidence="2" type="ORF">D9C73_020024</name>
</gene>
<name>A0A4U5VBS0_COLLU</name>
<evidence type="ECO:0000256" key="1">
    <source>
        <dbReference type="SAM" id="MobiDB-lite"/>
    </source>
</evidence>